<keyword evidence="18" id="KW-0472">Membrane</keyword>
<dbReference type="PRINTS" id="PR00344">
    <property type="entry name" value="BCTRLSENSOR"/>
</dbReference>
<dbReference type="EC" id="2.7.13.3" evidence="4"/>
<dbReference type="InterPro" id="IPR005467">
    <property type="entry name" value="His_kinase_dom"/>
</dbReference>
<protein>
    <recommendedName>
        <fullName evidence="5">Oxygen sensor histidine kinase NreB</fullName>
        <ecNumber evidence="4">2.7.13.3</ecNumber>
    </recommendedName>
    <alternativeName>
        <fullName evidence="17">Nitrogen regulation protein B</fullName>
    </alternativeName>
</protein>
<evidence type="ECO:0000256" key="3">
    <source>
        <dbReference type="ARBA" id="ARBA00004496"/>
    </source>
</evidence>
<dbReference type="InterPro" id="IPR011712">
    <property type="entry name" value="Sig_transdc_His_kin_sub3_dim/P"/>
</dbReference>
<accession>A0A430JHR2</accession>
<comment type="catalytic activity">
    <reaction evidence="1">
        <text>ATP + protein L-histidine = ADP + protein N-phospho-L-histidine.</text>
        <dbReference type="EC" id="2.7.13.3"/>
    </reaction>
</comment>
<dbReference type="GO" id="GO:0051539">
    <property type="term" value="F:4 iron, 4 sulfur cluster binding"/>
    <property type="evidence" value="ECO:0007669"/>
    <property type="project" value="UniProtKB-KW"/>
</dbReference>
<keyword evidence="18" id="KW-0812">Transmembrane</keyword>
<evidence type="ECO:0000256" key="1">
    <source>
        <dbReference type="ARBA" id="ARBA00000085"/>
    </source>
</evidence>
<feature type="domain" description="Histidine kinase" evidence="19">
    <location>
        <begin position="680"/>
        <end position="773"/>
    </location>
</feature>
<feature type="transmembrane region" description="Helical" evidence="18">
    <location>
        <begin position="123"/>
        <end position="141"/>
    </location>
</feature>
<name>A0A430JHR2_9BACL</name>
<dbReference type="PROSITE" id="PS50109">
    <property type="entry name" value="HIS_KIN"/>
    <property type="match status" value="1"/>
</dbReference>
<feature type="transmembrane region" description="Helical" evidence="18">
    <location>
        <begin position="373"/>
        <end position="392"/>
    </location>
</feature>
<dbReference type="GO" id="GO:0046983">
    <property type="term" value="F:protein dimerization activity"/>
    <property type="evidence" value="ECO:0007669"/>
    <property type="project" value="InterPro"/>
</dbReference>
<evidence type="ECO:0000256" key="8">
    <source>
        <dbReference type="ARBA" id="ARBA00022679"/>
    </source>
</evidence>
<keyword evidence="6" id="KW-0004">4Fe-4S</keyword>
<dbReference type="OrthoDB" id="9781904at2"/>
<dbReference type="GO" id="GO:0005524">
    <property type="term" value="F:ATP binding"/>
    <property type="evidence" value="ECO:0007669"/>
    <property type="project" value="UniProtKB-KW"/>
</dbReference>
<sequence>MKILQRGLLGLILLVLLILQLWCTYITFHFPYNGIYVEVKQDQQRDAGIVQTSYIVNRMEANGRNVEVHEGDVILQINGGPPGEWSTVKSWNVVEKARTLLILRNGQEQFIQLTKGRPSAVDLIPLFEEVVCVFMCGLLLIKERRSPSARLLAYAFLSAALIFLSLGASNRGDTIGKLLIASGMMMLPIVFLHFLVVFFKEKGDMELPRRLFKYLYGIALAAIALRSLYFFPSMAYIYRFDGSLTMAFFIVVITLNIVLLSALFVKVWRVQSQLSTIIKSVFFSLLISFLPIITLSFLPQLLADEWIFDPMYTSCLLLIFPITFAYLIASNQLYDIGLVVRRFLFAAVMSVAPVAVFTAIFGMLFHAETYPRQLATLFIGLIILMSTMLYAAEYWTTRLEPYLFPRKFMLKLALKKISKNLGSISSFRELKDIILVDIVNTLGVMGVAILIRSKDGTEIISAGEMDHAELEMLMARGALRNHVYYTVMEINDHEDYSSYLIVTSKKTNTRIGNEERNWLQLITSYLEVGLENVYLIRKLTGKLQQMVWEVPQEENLWLSKVMFELQEEERIRIATDLHDTTMQDLFFLKRRLSSLADKPTIGQEDREQINSMNNFVEMINASLRQSCFELNPHLLKEVGLKQTLKSFIEKEKYSTPFELTLQMGSLLQIEEKDLPSKRHIFRIVQELLNNAKKHSHASEVIFHLREDRQSFYLHYEDDGVGFPTDQEAKLEIGGSGMGLANMRSRVLHVGGKFEMNSSEGNGTKITITIPIDEVLTT</sequence>
<feature type="transmembrane region" description="Helical" evidence="18">
    <location>
        <begin position="148"/>
        <end position="166"/>
    </location>
</feature>
<feature type="transmembrane region" description="Helical" evidence="18">
    <location>
        <begin position="211"/>
        <end position="231"/>
    </location>
</feature>
<evidence type="ECO:0000256" key="11">
    <source>
        <dbReference type="ARBA" id="ARBA00022777"/>
    </source>
</evidence>
<dbReference type="PANTHER" id="PTHR24421:SF60">
    <property type="entry name" value="SENSOR HISTIDINE KINASE COMP"/>
    <property type="match status" value="1"/>
</dbReference>
<evidence type="ECO:0000259" key="19">
    <source>
        <dbReference type="PROSITE" id="PS50109"/>
    </source>
</evidence>
<comment type="function">
    <text evidence="16">Member of the two-component regulatory system NreB/NreC involved in the control of dissimilatory nitrate/nitrite reduction in response to oxygen. NreB functions as a direct oxygen sensor histidine kinase which is autophosphorylated, in the absence of oxygen, probably at the conserved histidine residue, and transfers its phosphate group probably to a conserved aspartate residue of NreC. NreB/NreC activates the expression of the nitrate (narGHJI) and nitrite (nir) reductase operons, as well as the putative nitrate transporter gene narT.</text>
</comment>
<dbReference type="AlphaFoldDB" id="A0A430JHR2"/>
<comment type="caution">
    <text evidence="20">The sequence shown here is derived from an EMBL/GenBank/DDBJ whole genome shotgun (WGS) entry which is preliminary data.</text>
</comment>
<dbReference type="Proteomes" id="UP000276128">
    <property type="component" value="Unassembled WGS sequence"/>
</dbReference>
<evidence type="ECO:0000256" key="5">
    <source>
        <dbReference type="ARBA" id="ARBA00017322"/>
    </source>
</evidence>
<evidence type="ECO:0000256" key="2">
    <source>
        <dbReference type="ARBA" id="ARBA00001966"/>
    </source>
</evidence>
<dbReference type="GO" id="GO:0016020">
    <property type="term" value="C:membrane"/>
    <property type="evidence" value="ECO:0007669"/>
    <property type="project" value="InterPro"/>
</dbReference>
<evidence type="ECO:0000256" key="10">
    <source>
        <dbReference type="ARBA" id="ARBA00022741"/>
    </source>
</evidence>
<keyword evidence="12" id="KW-0067">ATP-binding</keyword>
<evidence type="ECO:0000256" key="16">
    <source>
        <dbReference type="ARBA" id="ARBA00024827"/>
    </source>
</evidence>
<dbReference type="RefSeq" id="WP_126140403.1">
    <property type="nucleotide sequence ID" value="NZ_RXHU01000016.1"/>
</dbReference>
<reference evidence="20 21" key="1">
    <citation type="submission" date="2018-12" db="EMBL/GenBank/DDBJ databases">
        <title>Bacillus ochoae sp. nov., Paenibacillus whitsoniae sp. nov., Paenibacillus spiritus sp. nov. Isolated from the Mars Exploration Rover during spacecraft assembly.</title>
        <authorList>
            <person name="Seuylemezian A."/>
            <person name="Vaishampayan P."/>
        </authorList>
    </citation>
    <scope>NUCLEOTIDE SEQUENCE [LARGE SCALE GENOMIC DNA]</scope>
    <source>
        <strain evidence="20 21">MER 54</strain>
    </source>
</reference>
<feature type="transmembrane region" description="Helical" evidence="18">
    <location>
        <begin position="343"/>
        <end position="367"/>
    </location>
</feature>
<keyword evidence="10" id="KW-0547">Nucleotide-binding</keyword>
<evidence type="ECO:0000256" key="7">
    <source>
        <dbReference type="ARBA" id="ARBA00022490"/>
    </source>
</evidence>
<comment type="cofactor">
    <cofactor evidence="2">
        <name>[4Fe-4S] cluster</name>
        <dbReference type="ChEBI" id="CHEBI:49883"/>
    </cofactor>
</comment>
<feature type="transmembrane region" description="Helical" evidence="18">
    <location>
        <begin position="178"/>
        <end position="199"/>
    </location>
</feature>
<evidence type="ECO:0000256" key="14">
    <source>
        <dbReference type="ARBA" id="ARBA00023012"/>
    </source>
</evidence>
<feature type="transmembrane region" description="Helical" evidence="18">
    <location>
        <begin position="311"/>
        <end position="331"/>
    </location>
</feature>
<feature type="transmembrane region" description="Helical" evidence="18">
    <location>
        <begin position="243"/>
        <end position="265"/>
    </location>
</feature>
<evidence type="ECO:0000256" key="4">
    <source>
        <dbReference type="ARBA" id="ARBA00012438"/>
    </source>
</evidence>
<evidence type="ECO:0000256" key="6">
    <source>
        <dbReference type="ARBA" id="ARBA00022485"/>
    </source>
</evidence>
<keyword evidence="7" id="KW-0963">Cytoplasm</keyword>
<dbReference type="InterPro" id="IPR036890">
    <property type="entry name" value="HATPase_C_sf"/>
</dbReference>
<keyword evidence="11" id="KW-0418">Kinase</keyword>
<keyword evidence="21" id="KW-1185">Reference proteome</keyword>
<dbReference type="SUPFAM" id="SSF50156">
    <property type="entry name" value="PDZ domain-like"/>
    <property type="match status" value="1"/>
</dbReference>
<dbReference type="InterPro" id="IPR004358">
    <property type="entry name" value="Sig_transdc_His_kin-like_C"/>
</dbReference>
<organism evidence="20 21">
    <name type="scientific">Paenibacillus whitsoniae</name>
    <dbReference type="NCBI Taxonomy" id="2496558"/>
    <lineage>
        <taxon>Bacteria</taxon>
        <taxon>Bacillati</taxon>
        <taxon>Bacillota</taxon>
        <taxon>Bacilli</taxon>
        <taxon>Bacillales</taxon>
        <taxon>Paenibacillaceae</taxon>
        <taxon>Paenibacillus</taxon>
    </lineage>
</organism>
<evidence type="ECO:0000313" key="21">
    <source>
        <dbReference type="Proteomes" id="UP000276128"/>
    </source>
</evidence>
<evidence type="ECO:0000256" key="9">
    <source>
        <dbReference type="ARBA" id="ARBA00022723"/>
    </source>
</evidence>
<gene>
    <name evidence="20" type="ORF">EJQ19_06545</name>
</gene>
<dbReference type="PANTHER" id="PTHR24421">
    <property type="entry name" value="NITRATE/NITRITE SENSOR PROTEIN NARX-RELATED"/>
    <property type="match status" value="1"/>
</dbReference>
<dbReference type="Pfam" id="PF02518">
    <property type="entry name" value="HATPase_c"/>
    <property type="match status" value="1"/>
</dbReference>
<dbReference type="GO" id="GO:0005737">
    <property type="term" value="C:cytoplasm"/>
    <property type="evidence" value="ECO:0007669"/>
    <property type="project" value="UniProtKB-SubCell"/>
</dbReference>
<feature type="transmembrane region" description="Helical" evidence="18">
    <location>
        <begin position="433"/>
        <end position="451"/>
    </location>
</feature>
<evidence type="ECO:0000256" key="17">
    <source>
        <dbReference type="ARBA" id="ARBA00030800"/>
    </source>
</evidence>
<evidence type="ECO:0000256" key="18">
    <source>
        <dbReference type="SAM" id="Phobius"/>
    </source>
</evidence>
<dbReference type="Gene3D" id="3.30.565.10">
    <property type="entry name" value="Histidine kinase-like ATPase, C-terminal domain"/>
    <property type="match status" value="1"/>
</dbReference>
<evidence type="ECO:0000313" key="20">
    <source>
        <dbReference type="EMBL" id="RTE10588.1"/>
    </source>
</evidence>
<keyword evidence="9" id="KW-0479">Metal-binding</keyword>
<dbReference type="SUPFAM" id="SSF55874">
    <property type="entry name" value="ATPase domain of HSP90 chaperone/DNA topoisomerase II/histidine kinase"/>
    <property type="match status" value="1"/>
</dbReference>
<dbReference type="GO" id="GO:0046872">
    <property type="term" value="F:metal ion binding"/>
    <property type="evidence" value="ECO:0007669"/>
    <property type="project" value="UniProtKB-KW"/>
</dbReference>
<keyword evidence="8" id="KW-0808">Transferase</keyword>
<dbReference type="GO" id="GO:0000155">
    <property type="term" value="F:phosphorelay sensor kinase activity"/>
    <property type="evidence" value="ECO:0007669"/>
    <property type="project" value="InterPro"/>
</dbReference>
<evidence type="ECO:0000256" key="13">
    <source>
        <dbReference type="ARBA" id="ARBA00023004"/>
    </source>
</evidence>
<dbReference type="SMART" id="SM00387">
    <property type="entry name" value="HATPase_c"/>
    <property type="match status" value="1"/>
</dbReference>
<keyword evidence="14" id="KW-0902">Two-component regulatory system</keyword>
<keyword evidence="15" id="KW-0411">Iron-sulfur</keyword>
<dbReference type="InterPro" id="IPR003594">
    <property type="entry name" value="HATPase_dom"/>
</dbReference>
<proteinExistence type="predicted"/>
<evidence type="ECO:0000256" key="15">
    <source>
        <dbReference type="ARBA" id="ARBA00023014"/>
    </source>
</evidence>
<dbReference type="Gene3D" id="1.20.5.1930">
    <property type="match status" value="1"/>
</dbReference>
<feature type="transmembrane region" description="Helical" evidence="18">
    <location>
        <begin position="277"/>
        <end position="299"/>
    </location>
</feature>
<keyword evidence="18" id="KW-1133">Transmembrane helix</keyword>
<dbReference type="InterPro" id="IPR036034">
    <property type="entry name" value="PDZ_sf"/>
</dbReference>
<keyword evidence="13" id="KW-0408">Iron</keyword>
<dbReference type="CDD" id="cd16917">
    <property type="entry name" value="HATPase_UhpB-NarQ-NarX-like"/>
    <property type="match status" value="1"/>
</dbReference>
<evidence type="ECO:0000256" key="12">
    <source>
        <dbReference type="ARBA" id="ARBA00022840"/>
    </source>
</evidence>
<dbReference type="InterPro" id="IPR050482">
    <property type="entry name" value="Sensor_HK_TwoCompSys"/>
</dbReference>
<dbReference type="EMBL" id="RXHU01000016">
    <property type="protein sequence ID" value="RTE10588.1"/>
    <property type="molecule type" value="Genomic_DNA"/>
</dbReference>
<dbReference type="Pfam" id="PF07730">
    <property type="entry name" value="HisKA_3"/>
    <property type="match status" value="1"/>
</dbReference>
<comment type="subcellular location">
    <subcellularLocation>
        <location evidence="3">Cytoplasm</location>
    </subcellularLocation>
</comment>